<organism evidence="1 2">
    <name type="scientific">Streptomyces nymphaeiformis</name>
    <dbReference type="NCBI Taxonomy" id="2663842"/>
    <lineage>
        <taxon>Bacteria</taxon>
        <taxon>Bacillati</taxon>
        <taxon>Actinomycetota</taxon>
        <taxon>Actinomycetes</taxon>
        <taxon>Kitasatosporales</taxon>
        <taxon>Streptomycetaceae</taxon>
        <taxon>Streptomyces</taxon>
    </lineage>
</organism>
<protein>
    <submittedName>
        <fullName evidence="1">Uncharacterized protein</fullName>
    </submittedName>
</protein>
<name>A0A7W7XHE6_9ACTN</name>
<sequence>MHLGDTASGLPRWIGARVEYEWPSVYATTCTRAHDGALNVTLRVHIPPIRGALYRAWLLLAGKAS</sequence>
<keyword evidence="2" id="KW-1185">Reference proteome</keyword>
<dbReference type="AlphaFoldDB" id="A0A7W7XHE6"/>
<accession>A0A7W7XHE6</accession>
<comment type="caution">
    <text evidence="1">The sequence shown here is derived from an EMBL/GenBank/DDBJ whole genome shotgun (WGS) entry which is preliminary data.</text>
</comment>
<proteinExistence type="predicted"/>
<gene>
    <name evidence="1" type="ORF">GGE06_008454</name>
</gene>
<reference evidence="1 2" key="1">
    <citation type="submission" date="2020-08" db="EMBL/GenBank/DDBJ databases">
        <title>Genomic Encyclopedia of Type Strains, Phase III (KMG-III): the genomes of soil and plant-associated and newly described type strains.</title>
        <authorList>
            <person name="Whitman W."/>
        </authorList>
    </citation>
    <scope>NUCLEOTIDE SEQUENCE [LARGE SCALE GENOMIC DNA]</scope>
    <source>
        <strain evidence="1 2">SFB5A</strain>
    </source>
</reference>
<dbReference type="Proteomes" id="UP000582643">
    <property type="component" value="Unassembled WGS sequence"/>
</dbReference>
<evidence type="ECO:0000313" key="1">
    <source>
        <dbReference type="EMBL" id="MBB4987481.1"/>
    </source>
</evidence>
<evidence type="ECO:0000313" key="2">
    <source>
        <dbReference type="Proteomes" id="UP000582643"/>
    </source>
</evidence>
<dbReference type="RefSeq" id="WP_184933264.1">
    <property type="nucleotide sequence ID" value="NZ_JACHJY010000023.1"/>
</dbReference>
<dbReference type="EMBL" id="JACHJY010000023">
    <property type="protein sequence ID" value="MBB4987481.1"/>
    <property type="molecule type" value="Genomic_DNA"/>
</dbReference>